<evidence type="ECO:0000313" key="2">
    <source>
        <dbReference type="EMBL" id="MCF3940690.1"/>
    </source>
</evidence>
<gene>
    <name evidence="2" type="ORF">L1892_20165</name>
</gene>
<protein>
    <recommendedName>
        <fullName evidence="4">KfrA N-terminal DNA-binding domain-containing protein</fullName>
    </recommendedName>
</protein>
<comment type="caution">
    <text evidence="2">The sequence shown here is derived from an EMBL/GenBank/DDBJ whole genome shotgun (WGS) entry which is preliminary data.</text>
</comment>
<keyword evidence="3" id="KW-1185">Reference proteome</keyword>
<evidence type="ECO:0000256" key="1">
    <source>
        <dbReference type="SAM" id="Coils"/>
    </source>
</evidence>
<sequence length="194" mass="20422">MARKDTTTAAIADAFARLTSAGRPVTVRALREEARVGTDAARQWLAANRPARDVPDPPVEVLTPVLAPLWSAAIAAARDETAESLAAERDALVAAESSALSDADQQRRRAEQAEATIAQLETDITRLRAELTAALDRAQAADAANAATRTEAAAEVAAERDRARVAEQTAAAAQATATTLRAVVDAFHADRKSM</sequence>
<accession>A0ABS9DNA8</accession>
<dbReference type="Proteomes" id="UP001108089">
    <property type="component" value="Unassembled WGS sequence"/>
</dbReference>
<dbReference type="RefSeq" id="WP_235725434.1">
    <property type="nucleotide sequence ID" value="NZ_JAKGCU010000024.1"/>
</dbReference>
<name>A0ABS9DNA8_9ACTN</name>
<dbReference type="EMBL" id="JAKGCU010000024">
    <property type="protein sequence ID" value="MCF3940690.1"/>
    <property type="molecule type" value="Genomic_DNA"/>
</dbReference>
<reference evidence="2" key="1">
    <citation type="submission" date="2022-01" db="EMBL/GenBank/DDBJ databases">
        <title>Gordonia xiamenensis sp. nov., isolated from surface seawater in Xiamen.</title>
        <authorList>
            <person name="He Y.F."/>
        </authorList>
    </citation>
    <scope>NUCLEOTIDE SEQUENCE</scope>
    <source>
        <strain evidence="2">GW1C4-4</strain>
    </source>
</reference>
<evidence type="ECO:0000313" key="3">
    <source>
        <dbReference type="Proteomes" id="UP001108089"/>
    </source>
</evidence>
<keyword evidence="1" id="KW-0175">Coiled coil</keyword>
<feature type="coiled-coil region" evidence="1">
    <location>
        <begin position="103"/>
        <end position="137"/>
    </location>
</feature>
<organism evidence="2 3">
    <name type="scientific">Gordonia tangerina</name>
    <dbReference type="NCBI Taxonomy" id="2911060"/>
    <lineage>
        <taxon>Bacteria</taxon>
        <taxon>Bacillati</taxon>
        <taxon>Actinomycetota</taxon>
        <taxon>Actinomycetes</taxon>
        <taxon>Mycobacteriales</taxon>
        <taxon>Gordoniaceae</taxon>
        <taxon>Gordonia</taxon>
    </lineage>
</organism>
<evidence type="ECO:0008006" key="4">
    <source>
        <dbReference type="Google" id="ProtNLM"/>
    </source>
</evidence>
<proteinExistence type="predicted"/>